<keyword evidence="5" id="KW-1185">Reference proteome</keyword>
<gene>
    <name evidence="4" type="ORF">K443DRAFT_680496</name>
</gene>
<organism evidence="4 5">
    <name type="scientific">Laccaria amethystina LaAM-08-1</name>
    <dbReference type="NCBI Taxonomy" id="1095629"/>
    <lineage>
        <taxon>Eukaryota</taxon>
        <taxon>Fungi</taxon>
        <taxon>Dikarya</taxon>
        <taxon>Basidiomycota</taxon>
        <taxon>Agaricomycotina</taxon>
        <taxon>Agaricomycetes</taxon>
        <taxon>Agaricomycetidae</taxon>
        <taxon>Agaricales</taxon>
        <taxon>Agaricineae</taxon>
        <taxon>Hydnangiaceae</taxon>
        <taxon>Laccaria</taxon>
    </lineage>
</organism>
<evidence type="ECO:0000256" key="2">
    <source>
        <dbReference type="SAM" id="Phobius"/>
    </source>
</evidence>
<keyword evidence="2" id="KW-0812">Transmembrane</keyword>
<keyword evidence="2" id="KW-0472">Membrane</keyword>
<keyword evidence="2" id="KW-1133">Transmembrane helix</keyword>
<dbReference type="STRING" id="1095629.A0A0C9XS33"/>
<sequence length="319" mass="35454">MGPLESTIGFLLSGVLFTTFMFGIVTVQTYIYFSTFRNDRRILKWLISLIWFLELGTMLCISIGTYTIFVTNFGHPERLARNPDPMNSAVLVGGLVDHLVKAIFIYRLYRFSSKLLICIALWGLSLFLFSIIIISTTRALRPGPLKPRSEIFEWLLSVTFLGSAVQDLCIAGSMCYYLRGQRRGLTKSTTLLLDKLFAYSIQTGLATSLVAVAAAVSFLSMREIYVWMMFYMLMHTFFSNALLSSLNNRAGLISSTNQVMNFTGDLNLTSATAGDRITFAPVNMDKPGYHPTFSGLTKDSSTAEEGVSPTQTGNEVVGM</sequence>
<feature type="transmembrane region" description="Helical" evidence="2">
    <location>
        <begin position="89"/>
        <end position="108"/>
    </location>
</feature>
<feature type="region of interest" description="Disordered" evidence="1">
    <location>
        <begin position="297"/>
        <end position="319"/>
    </location>
</feature>
<evidence type="ECO:0000313" key="4">
    <source>
        <dbReference type="EMBL" id="KIJ98747.1"/>
    </source>
</evidence>
<feature type="transmembrane region" description="Helical" evidence="2">
    <location>
        <begin position="45"/>
        <end position="69"/>
    </location>
</feature>
<feature type="compositionally biased region" description="Polar residues" evidence="1">
    <location>
        <begin position="308"/>
        <end position="319"/>
    </location>
</feature>
<feature type="transmembrane region" description="Helical" evidence="2">
    <location>
        <begin position="115"/>
        <end position="134"/>
    </location>
</feature>
<dbReference type="EMBL" id="KN838662">
    <property type="protein sequence ID" value="KIJ98747.1"/>
    <property type="molecule type" value="Genomic_DNA"/>
</dbReference>
<name>A0A0C9XS33_9AGAR</name>
<dbReference type="OrthoDB" id="2964254at2759"/>
<feature type="transmembrane region" description="Helical" evidence="2">
    <location>
        <begin position="224"/>
        <end position="243"/>
    </location>
</feature>
<dbReference type="Proteomes" id="UP000054477">
    <property type="component" value="Unassembled WGS sequence"/>
</dbReference>
<feature type="domain" description="DUF6534" evidence="3">
    <location>
        <begin position="163"/>
        <end position="250"/>
    </location>
</feature>
<reference evidence="5" key="2">
    <citation type="submission" date="2015-01" db="EMBL/GenBank/DDBJ databases">
        <title>Evolutionary Origins and Diversification of the Mycorrhizal Mutualists.</title>
        <authorList>
            <consortium name="DOE Joint Genome Institute"/>
            <consortium name="Mycorrhizal Genomics Consortium"/>
            <person name="Kohler A."/>
            <person name="Kuo A."/>
            <person name="Nagy L.G."/>
            <person name="Floudas D."/>
            <person name="Copeland A."/>
            <person name="Barry K.W."/>
            <person name="Cichocki N."/>
            <person name="Veneault-Fourrey C."/>
            <person name="LaButti K."/>
            <person name="Lindquist E.A."/>
            <person name="Lipzen A."/>
            <person name="Lundell T."/>
            <person name="Morin E."/>
            <person name="Murat C."/>
            <person name="Riley R."/>
            <person name="Ohm R."/>
            <person name="Sun H."/>
            <person name="Tunlid A."/>
            <person name="Henrissat B."/>
            <person name="Grigoriev I.V."/>
            <person name="Hibbett D.S."/>
            <person name="Martin F."/>
        </authorList>
    </citation>
    <scope>NUCLEOTIDE SEQUENCE [LARGE SCALE GENOMIC DNA]</scope>
    <source>
        <strain evidence="5">LaAM-08-1</strain>
    </source>
</reference>
<dbReference type="HOGENOM" id="CLU_046025_0_1_1"/>
<evidence type="ECO:0000259" key="3">
    <source>
        <dbReference type="Pfam" id="PF20152"/>
    </source>
</evidence>
<feature type="transmembrane region" description="Helical" evidence="2">
    <location>
        <begin position="154"/>
        <end position="176"/>
    </location>
</feature>
<dbReference type="Pfam" id="PF20152">
    <property type="entry name" value="DUF6534"/>
    <property type="match status" value="1"/>
</dbReference>
<accession>A0A0C9XS33</accession>
<evidence type="ECO:0000313" key="5">
    <source>
        <dbReference type="Proteomes" id="UP000054477"/>
    </source>
</evidence>
<feature type="transmembrane region" description="Helical" evidence="2">
    <location>
        <begin position="196"/>
        <end position="218"/>
    </location>
</feature>
<feature type="transmembrane region" description="Helical" evidence="2">
    <location>
        <begin position="6"/>
        <end position="33"/>
    </location>
</feature>
<protein>
    <recommendedName>
        <fullName evidence="3">DUF6534 domain-containing protein</fullName>
    </recommendedName>
</protein>
<dbReference type="PANTHER" id="PTHR40465:SF1">
    <property type="entry name" value="DUF6534 DOMAIN-CONTAINING PROTEIN"/>
    <property type="match status" value="1"/>
</dbReference>
<reference evidence="4 5" key="1">
    <citation type="submission" date="2014-04" db="EMBL/GenBank/DDBJ databases">
        <authorList>
            <consortium name="DOE Joint Genome Institute"/>
            <person name="Kuo A."/>
            <person name="Kohler A."/>
            <person name="Nagy L.G."/>
            <person name="Floudas D."/>
            <person name="Copeland A."/>
            <person name="Barry K.W."/>
            <person name="Cichocki N."/>
            <person name="Veneault-Fourrey C."/>
            <person name="LaButti K."/>
            <person name="Lindquist E.A."/>
            <person name="Lipzen A."/>
            <person name="Lundell T."/>
            <person name="Morin E."/>
            <person name="Murat C."/>
            <person name="Sun H."/>
            <person name="Tunlid A."/>
            <person name="Henrissat B."/>
            <person name="Grigoriev I.V."/>
            <person name="Hibbett D.S."/>
            <person name="Martin F."/>
            <person name="Nordberg H.P."/>
            <person name="Cantor M.N."/>
            <person name="Hua S.X."/>
        </authorList>
    </citation>
    <scope>NUCLEOTIDE SEQUENCE [LARGE SCALE GENOMIC DNA]</scope>
    <source>
        <strain evidence="4 5">LaAM-08-1</strain>
    </source>
</reference>
<evidence type="ECO:0000256" key="1">
    <source>
        <dbReference type="SAM" id="MobiDB-lite"/>
    </source>
</evidence>
<dbReference type="PANTHER" id="PTHR40465">
    <property type="entry name" value="CHROMOSOME 1, WHOLE GENOME SHOTGUN SEQUENCE"/>
    <property type="match status" value="1"/>
</dbReference>
<proteinExistence type="predicted"/>
<dbReference type="InterPro" id="IPR045339">
    <property type="entry name" value="DUF6534"/>
</dbReference>
<dbReference type="AlphaFoldDB" id="A0A0C9XS33"/>